<dbReference type="InterPro" id="IPR013324">
    <property type="entry name" value="RNA_pol_sigma_r3/r4-like"/>
</dbReference>
<dbReference type="InterPro" id="IPR039425">
    <property type="entry name" value="RNA_pol_sigma-70-like"/>
</dbReference>
<dbReference type="Gene3D" id="1.10.10.10">
    <property type="entry name" value="Winged helix-like DNA-binding domain superfamily/Winged helix DNA-binding domain"/>
    <property type="match status" value="1"/>
</dbReference>
<evidence type="ECO:0000256" key="1">
    <source>
        <dbReference type="ARBA" id="ARBA00010641"/>
    </source>
</evidence>
<dbReference type="PANTHER" id="PTHR43133">
    <property type="entry name" value="RNA POLYMERASE ECF-TYPE SIGMA FACTO"/>
    <property type="match status" value="1"/>
</dbReference>
<dbReference type="RefSeq" id="WP_252851093.1">
    <property type="nucleotide sequence ID" value="NZ_JAMXLR010000015.1"/>
</dbReference>
<keyword evidence="4" id="KW-0238">DNA-binding</keyword>
<comment type="caution">
    <text evidence="6">The sequence shown here is derived from an EMBL/GenBank/DDBJ whole genome shotgun (WGS) entry which is preliminary data.</text>
</comment>
<dbReference type="SUPFAM" id="SSF88946">
    <property type="entry name" value="Sigma2 domain of RNA polymerase sigma factors"/>
    <property type="match status" value="1"/>
</dbReference>
<dbReference type="PANTHER" id="PTHR43133:SF8">
    <property type="entry name" value="RNA POLYMERASE SIGMA FACTOR HI_1459-RELATED"/>
    <property type="match status" value="1"/>
</dbReference>
<dbReference type="EMBL" id="JAMXLR010000015">
    <property type="protein sequence ID" value="MCO6042993.1"/>
    <property type="molecule type" value="Genomic_DNA"/>
</dbReference>
<organism evidence="6 7">
    <name type="scientific">Aeoliella straminimaris</name>
    <dbReference type="NCBI Taxonomy" id="2954799"/>
    <lineage>
        <taxon>Bacteria</taxon>
        <taxon>Pseudomonadati</taxon>
        <taxon>Planctomycetota</taxon>
        <taxon>Planctomycetia</taxon>
        <taxon>Pirellulales</taxon>
        <taxon>Lacipirellulaceae</taxon>
        <taxon>Aeoliella</taxon>
    </lineage>
</organism>
<reference evidence="6" key="1">
    <citation type="submission" date="2022-06" db="EMBL/GenBank/DDBJ databases">
        <title>Aeoliella straminimaris, a novel planctomycete from sediments.</title>
        <authorList>
            <person name="Vitorino I.R."/>
            <person name="Lage O.M."/>
        </authorList>
    </citation>
    <scope>NUCLEOTIDE SEQUENCE</scope>
    <source>
        <strain evidence="6">ICT_H6.2</strain>
    </source>
</reference>
<dbReference type="GO" id="GO:0006352">
    <property type="term" value="P:DNA-templated transcription initiation"/>
    <property type="evidence" value="ECO:0007669"/>
    <property type="project" value="InterPro"/>
</dbReference>
<dbReference type="AlphaFoldDB" id="A0A9X2F7A3"/>
<evidence type="ECO:0000256" key="5">
    <source>
        <dbReference type="ARBA" id="ARBA00023163"/>
    </source>
</evidence>
<dbReference type="NCBIfam" id="TIGR02937">
    <property type="entry name" value="sigma70-ECF"/>
    <property type="match status" value="1"/>
</dbReference>
<evidence type="ECO:0000313" key="7">
    <source>
        <dbReference type="Proteomes" id="UP001155241"/>
    </source>
</evidence>
<keyword evidence="2" id="KW-0805">Transcription regulation</keyword>
<dbReference type="InterPro" id="IPR036388">
    <property type="entry name" value="WH-like_DNA-bd_sf"/>
</dbReference>
<dbReference type="InterPro" id="IPR014284">
    <property type="entry name" value="RNA_pol_sigma-70_dom"/>
</dbReference>
<evidence type="ECO:0000256" key="4">
    <source>
        <dbReference type="ARBA" id="ARBA00023125"/>
    </source>
</evidence>
<dbReference type="GO" id="GO:0016987">
    <property type="term" value="F:sigma factor activity"/>
    <property type="evidence" value="ECO:0007669"/>
    <property type="project" value="UniProtKB-KW"/>
</dbReference>
<proteinExistence type="inferred from homology"/>
<name>A0A9X2F7A3_9BACT</name>
<keyword evidence="3" id="KW-0731">Sigma factor</keyword>
<accession>A0A9X2F7A3</accession>
<evidence type="ECO:0000256" key="2">
    <source>
        <dbReference type="ARBA" id="ARBA00023015"/>
    </source>
</evidence>
<dbReference type="GO" id="GO:0003677">
    <property type="term" value="F:DNA binding"/>
    <property type="evidence" value="ECO:0007669"/>
    <property type="project" value="UniProtKB-KW"/>
</dbReference>
<dbReference type="Proteomes" id="UP001155241">
    <property type="component" value="Unassembled WGS sequence"/>
</dbReference>
<keyword evidence="5" id="KW-0804">Transcription</keyword>
<keyword evidence="7" id="KW-1185">Reference proteome</keyword>
<protein>
    <submittedName>
        <fullName evidence="6">Sigma-70 family RNA polymerase sigma factor</fullName>
    </submittedName>
</protein>
<evidence type="ECO:0000313" key="6">
    <source>
        <dbReference type="EMBL" id="MCO6042993.1"/>
    </source>
</evidence>
<comment type="similarity">
    <text evidence="1">Belongs to the sigma-70 factor family. ECF subfamily.</text>
</comment>
<evidence type="ECO:0000256" key="3">
    <source>
        <dbReference type="ARBA" id="ARBA00023082"/>
    </source>
</evidence>
<dbReference type="InterPro" id="IPR013325">
    <property type="entry name" value="RNA_pol_sigma_r2"/>
</dbReference>
<dbReference type="SUPFAM" id="SSF88659">
    <property type="entry name" value="Sigma3 and sigma4 domains of RNA polymerase sigma factors"/>
    <property type="match status" value="1"/>
</dbReference>
<dbReference type="Gene3D" id="1.10.1740.10">
    <property type="match status" value="1"/>
</dbReference>
<sequence length="173" mass="19585">MQESADDRAGDAPSRSRWLGDLLDCHGAALALYAAQWTTAPEDCVQEALVRLAAEIPPPEQPVAWLCTVVRRHAMNQARSDRRRHQREQHAWKERLASRSAHRQQGELLDAVASLQGDLRELVVLKIWGGLTFNEMAEVLSTPSSTLHRKYREALDQLRKLWEVPCPGMTQTE</sequence>
<gene>
    <name evidence="6" type="ORF">NG895_03655</name>
</gene>